<dbReference type="Gene3D" id="3.40.50.850">
    <property type="entry name" value="Isochorismatase-like"/>
    <property type="match status" value="1"/>
</dbReference>
<dbReference type="SUPFAM" id="SSF52499">
    <property type="entry name" value="Isochorismatase-like hydrolases"/>
    <property type="match status" value="1"/>
</dbReference>
<evidence type="ECO:0000313" key="2">
    <source>
        <dbReference type="EMBL" id="ATW24287.1"/>
    </source>
</evidence>
<protein>
    <submittedName>
        <fullName evidence="2">Isochorismatase</fullName>
    </submittedName>
</protein>
<dbReference type="CDD" id="cd00431">
    <property type="entry name" value="cysteine_hydrolases"/>
    <property type="match status" value="1"/>
</dbReference>
<dbReference type="KEGG" id="fwa:DCMF_05320"/>
<dbReference type="Pfam" id="PF00857">
    <property type="entry name" value="Isochorismatase"/>
    <property type="match status" value="1"/>
</dbReference>
<dbReference type="InterPro" id="IPR000868">
    <property type="entry name" value="Isochorismatase-like_dom"/>
</dbReference>
<dbReference type="Proteomes" id="UP000323521">
    <property type="component" value="Chromosome"/>
</dbReference>
<dbReference type="AlphaFoldDB" id="A0A3G1KPB0"/>
<name>A0A3G1KPB0_FORW1</name>
<gene>
    <name evidence="2" type="ORF">DCMF_05320</name>
</gene>
<keyword evidence="3" id="KW-1185">Reference proteome</keyword>
<dbReference type="InterPro" id="IPR044717">
    <property type="entry name" value="NIC1"/>
</dbReference>
<sequence>MMLKNDFQKKGAETLGEIWELIAKLPEQQLNNLPAGQTALVMIDLVNGFARQGALHSSRVAELIPEIIRLIKACRELAIPILAFADCHTEKCPEFDVYPVHCLAGTLEGELVDEVKTVGGYTLILKNSTNGFLEEDFQKWLQENPRMTNFIITGDCTDICIQQFAITLKTWFNLHDKKARIIVPANAVETYDLGVHNADLMNMLALYNMLGNGIEVVQAIG</sequence>
<dbReference type="InterPro" id="IPR036380">
    <property type="entry name" value="Isochorismatase-like_sf"/>
</dbReference>
<evidence type="ECO:0000259" key="1">
    <source>
        <dbReference type="Pfam" id="PF00857"/>
    </source>
</evidence>
<proteinExistence type="predicted"/>
<evidence type="ECO:0000313" key="3">
    <source>
        <dbReference type="Proteomes" id="UP000323521"/>
    </source>
</evidence>
<dbReference type="GO" id="GO:0019365">
    <property type="term" value="P:pyridine nucleotide salvage"/>
    <property type="evidence" value="ECO:0007669"/>
    <property type="project" value="InterPro"/>
</dbReference>
<organism evidence="2 3">
    <name type="scientific">Formimonas warabiya</name>
    <dbReference type="NCBI Taxonomy" id="1761012"/>
    <lineage>
        <taxon>Bacteria</taxon>
        <taxon>Bacillati</taxon>
        <taxon>Bacillota</taxon>
        <taxon>Clostridia</taxon>
        <taxon>Eubacteriales</taxon>
        <taxon>Peptococcaceae</taxon>
        <taxon>Candidatus Formimonas</taxon>
    </lineage>
</organism>
<feature type="domain" description="Isochorismatase-like" evidence="1">
    <location>
        <begin position="38"/>
        <end position="204"/>
    </location>
</feature>
<dbReference type="PANTHER" id="PTHR47297">
    <property type="match status" value="1"/>
</dbReference>
<dbReference type="GO" id="GO:0008936">
    <property type="term" value="F:nicotinamidase activity"/>
    <property type="evidence" value="ECO:0007669"/>
    <property type="project" value="InterPro"/>
</dbReference>
<dbReference type="EMBL" id="CP017634">
    <property type="protein sequence ID" value="ATW24287.1"/>
    <property type="molecule type" value="Genomic_DNA"/>
</dbReference>
<reference evidence="2 3" key="1">
    <citation type="submission" date="2016-10" db="EMBL/GenBank/DDBJ databases">
        <title>Complete Genome Sequence of Peptococcaceae strain DCMF.</title>
        <authorList>
            <person name="Edwards R.J."/>
            <person name="Holland S.I."/>
            <person name="Deshpande N.P."/>
            <person name="Wong Y.K."/>
            <person name="Ertan H."/>
            <person name="Manefield M."/>
            <person name="Russell T.L."/>
            <person name="Lee M.J."/>
        </authorList>
    </citation>
    <scope>NUCLEOTIDE SEQUENCE [LARGE SCALE GENOMIC DNA]</scope>
    <source>
        <strain evidence="2 3">DCMF</strain>
    </source>
</reference>
<accession>A0A3G1KPB0</accession>
<dbReference type="PANTHER" id="PTHR47297:SF2">
    <property type="entry name" value="OS02G0606800 PROTEIN"/>
    <property type="match status" value="1"/>
</dbReference>